<gene>
    <name evidence="7" type="ORF">H1S01_17370</name>
</gene>
<proteinExistence type="inferred from homology"/>
<evidence type="ECO:0000256" key="3">
    <source>
        <dbReference type="ARBA" id="ARBA00023172"/>
    </source>
</evidence>
<dbReference type="Gene3D" id="1.10.443.10">
    <property type="entry name" value="Intergrase catalytic core"/>
    <property type="match status" value="1"/>
</dbReference>
<reference evidence="7 8" key="1">
    <citation type="submission" date="2020-07" db="EMBL/GenBank/DDBJ databases">
        <title>Draft whole-genome sequence of Heliobacterium chlorum DSM 3682, type strain.</title>
        <authorList>
            <person name="Kyndt J.A."/>
            <person name="Meyer T.E."/>
            <person name="Imhoff J.F."/>
        </authorList>
    </citation>
    <scope>NUCLEOTIDE SEQUENCE [LARGE SCALE GENOMIC DNA]</scope>
    <source>
        <strain evidence="7 8">DSM 3682</strain>
    </source>
</reference>
<organism evidence="7 8">
    <name type="scientific">Heliobacterium chlorum</name>
    <dbReference type="NCBI Taxonomy" id="2698"/>
    <lineage>
        <taxon>Bacteria</taxon>
        <taxon>Bacillati</taxon>
        <taxon>Bacillota</taxon>
        <taxon>Clostridia</taxon>
        <taxon>Eubacteriales</taxon>
        <taxon>Heliobacteriaceae</taxon>
        <taxon>Heliobacterium</taxon>
    </lineage>
</organism>
<dbReference type="PANTHER" id="PTHR30349:SF41">
    <property type="entry name" value="INTEGRASE_RECOMBINASE PROTEIN MJ0367-RELATED"/>
    <property type="match status" value="1"/>
</dbReference>
<accession>A0ABR7T8J2</accession>
<name>A0ABR7T8J2_HELCL</name>
<dbReference type="PROSITE" id="PS51898">
    <property type="entry name" value="TYR_RECOMBINASE"/>
    <property type="match status" value="1"/>
</dbReference>
<dbReference type="SUPFAM" id="SSF56349">
    <property type="entry name" value="DNA breaking-rejoining enzymes"/>
    <property type="match status" value="1"/>
</dbReference>
<evidence type="ECO:0000256" key="2">
    <source>
        <dbReference type="ARBA" id="ARBA00023125"/>
    </source>
</evidence>
<comment type="similarity">
    <text evidence="1">Belongs to the 'phage' integrase family.</text>
</comment>
<dbReference type="Proteomes" id="UP000617402">
    <property type="component" value="Unassembled WGS sequence"/>
</dbReference>
<dbReference type="CDD" id="cd00397">
    <property type="entry name" value="DNA_BRE_C"/>
    <property type="match status" value="1"/>
</dbReference>
<feature type="domain" description="Tyr recombinase" evidence="5">
    <location>
        <begin position="71"/>
        <end position="258"/>
    </location>
</feature>
<evidence type="ECO:0000256" key="1">
    <source>
        <dbReference type="ARBA" id="ARBA00008857"/>
    </source>
</evidence>
<sequence>MSDGALAKPIELKEYQSYLRHALNRSQATISKATAGLKTFYKYLADQGITSDNPTTRVKIQKVNPAQSTRGESKWLTKEEQAKYIAYVELEKNEFKRLRNLAVIDMMLFAGLRVSEVVDPKLEDLKVNGNVEITIREGKHGKYAVLTMLAKHAKNLRLWLKFRQSLIEEKYRDSPYVFVSERAGQFTARGIQQMLDKYAKLAGMDNITPHRFRHSFCHNLASAGVGIEVIRRLARHESIQTTSIYVDPSKAEQIDALERI</sequence>
<dbReference type="InterPro" id="IPR044068">
    <property type="entry name" value="CB"/>
</dbReference>
<dbReference type="InterPro" id="IPR050090">
    <property type="entry name" value="Tyrosine_recombinase_XerCD"/>
</dbReference>
<evidence type="ECO:0000256" key="4">
    <source>
        <dbReference type="PROSITE-ProRule" id="PRU01248"/>
    </source>
</evidence>
<comment type="caution">
    <text evidence="7">The sequence shown here is derived from an EMBL/GenBank/DDBJ whole genome shotgun (WGS) entry which is preliminary data.</text>
</comment>
<dbReference type="Gene3D" id="1.10.150.130">
    <property type="match status" value="1"/>
</dbReference>
<evidence type="ECO:0000313" key="8">
    <source>
        <dbReference type="Proteomes" id="UP000617402"/>
    </source>
</evidence>
<feature type="domain" description="Core-binding (CB)" evidence="6">
    <location>
        <begin position="1"/>
        <end position="45"/>
    </location>
</feature>
<dbReference type="PANTHER" id="PTHR30349">
    <property type="entry name" value="PHAGE INTEGRASE-RELATED"/>
    <property type="match status" value="1"/>
</dbReference>
<dbReference type="InterPro" id="IPR010998">
    <property type="entry name" value="Integrase_recombinase_N"/>
</dbReference>
<keyword evidence="8" id="KW-1185">Reference proteome</keyword>
<protein>
    <submittedName>
        <fullName evidence="7">Tyrosine-type recombinase/integrase</fullName>
    </submittedName>
</protein>
<dbReference type="RefSeq" id="WP_188041660.1">
    <property type="nucleotide sequence ID" value="NZ_JACVHF010000030.1"/>
</dbReference>
<keyword evidence="2 4" id="KW-0238">DNA-binding</keyword>
<dbReference type="Pfam" id="PF00589">
    <property type="entry name" value="Phage_integrase"/>
    <property type="match status" value="1"/>
</dbReference>
<dbReference type="PROSITE" id="PS51900">
    <property type="entry name" value="CB"/>
    <property type="match status" value="1"/>
</dbReference>
<keyword evidence="3" id="KW-0233">DNA recombination</keyword>
<evidence type="ECO:0000259" key="5">
    <source>
        <dbReference type="PROSITE" id="PS51898"/>
    </source>
</evidence>
<dbReference type="EMBL" id="JACVHF010000030">
    <property type="protein sequence ID" value="MBC9786234.1"/>
    <property type="molecule type" value="Genomic_DNA"/>
</dbReference>
<evidence type="ECO:0000259" key="6">
    <source>
        <dbReference type="PROSITE" id="PS51900"/>
    </source>
</evidence>
<evidence type="ECO:0000313" key="7">
    <source>
        <dbReference type="EMBL" id="MBC9786234.1"/>
    </source>
</evidence>
<dbReference type="InterPro" id="IPR011010">
    <property type="entry name" value="DNA_brk_join_enz"/>
</dbReference>
<dbReference type="InterPro" id="IPR002104">
    <property type="entry name" value="Integrase_catalytic"/>
</dbReference>
<dbReference type="InterPro" id="IPR013762">
    <property type="entry name" value="Integrase-like_cat_sf"/>
</dbReference>